<sequence length="324" mass="37435">KVQLEDMYGTQFGRKSVIESFDNIVEYHMSRTGGRELLSDKMASLVESISLQIKSYGRDFKFNVHGCDEECERELELEIEEEEEMEKEIPSVKPRDETDWEFSEVFNVDDPTSLPAIVGVSTLRKFLIKYVSPRSLANIDWSEHIVCTKNFVKSIVGNDVSLNSYLRVINGAVYFPNRMWLLVSDYELNEILREFWQRDSRDEAKCHQLLHINCVRCSLDEGTEMLLRCMPTYIAGSRRMSAYEIINNNTMASLQLFAGESMYATEERKKALKAVLRGKSGFDLCPKKAALELIDMRGMERLFPWSDLEALVEQLLCEVLKEID</sequence>
<protein>
    <submittedName>
        <fullName evidence="1">Uncharacterized protein</fullName>
    </submittedName>
</protein>
<dbReference type="Proteomes" id="UP000266841">
    <property type="component" value="Unassembled WGS sequence"/>
</dbReference>
<gene>
    <name evidence="1" type="ORF">THAOC_18609</name>
</gene>
<accession>K0S4A9</accession>
<feature type="non-terminal residue" evidence="1">
    <location>
        <position position="1"/>
    </location>
</feature>
<organism evidence="1 2">
    <name type="scientific">Thalassiosira oceanica</name>
    <name type="common">Marine diatom</name>
    <dbReference type="NCBI Taxonomy" id="159749"/>
    <lineage>
        <taxon>Eukaryota</taxon>
        <taxon>Sar</taxon>
        <taxon>Stramenopiles</taxon>
        <taxon>Ochrophyta</taxon>
        <taxon>Bacillariophyta</taxon>
        <taxon>Coscinodiscophyceae</taxon>
        <taxon>Thalassiosirophycidae</taxon>
        <taxon>Thalassiosirales</taxon>
        <taxon>Thalassiosiraceae</taxon>
        <taxon>Thalassiosira</taxon>
    </lineage>
</organism>
<keyword evidence="2" id="KW-1185">Reference proteome</keyword>
<dbReference type="OrthoDB" id="4866634at2759"/>
<proteinExistence type="predicted"/>
<comment type="caution">
    <text evidence="1">The sequence shown here is derived from an EMBL/GenBank/DDBJ whole genome shotgun (WGS) entry which is preliminary data.</text>
</comment>
<evidence type="ECO:0000313" key="1">
    <source>
        <dbReference type="EMBL" id="EJK60968.1"/>
    </source>
</evidence>
<dbReference type="EMBL" id="AGNL01020536">
    <property type="protein sequence ID" value="EJK60968.1"/>
    <property type="molecule type" value="Genomic_DNA"/>
</dbReference>
<reference evidence="1 2" key="1">
    <citation type="journal article" date="2012" name="Genome Biol.">
        <title>Genome and low-iron response of an oceanic diatom adapted to chronic iron limitation.</title>
        <authorList>
            <person name="Lommer M."/>
            <person name="Specht M."/>
            <person name="Roy A.S."/>
            <person name="Kraemer L."/>
            <person name="Andreson R."/>
            <person name="Gutowska M.A."/>
            <person name="Wolf J."/>
            <person name="Bergner S.V."/>
            <person name="Schilhabel M.B."/>
            <person name="Klostermeier U.C."/>
            <person name="Beiko R.G."/>
            <person name="Rosenstiel P."/>
            <person name="Hippler M."/>
            <person name="Laroche J."/>
        </authorList>
    </citation>
    <scope>NUCLEOTIDE SEQUENCE [LARGE SCALE GENOMIC DNA]</scope>
    <source>
        <strain evidence="1 2">CCMP1005</strain>
    </source>
</reference>
<evidence type="ECO:0000313" key="2">
    <source>
        <dbReference type="Proteomes" id="UP000266841"/>
    </source>
</evidence>
<dbReference type="AlphaFoldDB" id="K0S4A9"/>
<name>K0S4A9_THAOC</name>